<feature type="domain" description="AB hydrolase-1" evidence="1">
    <location>
        <begin position="58"/>
        <end position="300"/>
    </location>
</feature>
<dbReference type="Pfam" id="PF12697">
    <property type="entry name" value="Abhydrolase_6"/>
    <property type="match status" value="1"/>
</dbReference>
<comment type="caution">
    <text evidence="2">The sequence shown here is derived from an EMBL/GenBank/DDBJ whole genome shotgun (WGS) entry which is preliminary data.</text>
</comment>
<dbReference type="GO" id="GO:0016787">
    <property type="term" value="F:hydrolase activity"/>
    <property type="evidence" value="ECO:0007669"/>
    <property type="project" value="UniProtKB-KW"/>
</dbReference>
<reference evidence="2" key="1">
    <citation type="journal article" date="2014" name="Int. J. Syst. Evol. Microbiol.">
        <title>Complete genome sequence of Corynebacterium casei LMG S-19264T (=DSM 44701T), isolated from a smear-ripened cheese.</title>
        <authorList>
            <consortium name="US DOE Joint Genome Institute (JGI-PGF)"/>
            <person name="Walter F."/>
            <person name="Albersmeier A."/>
            <person name="Kalinowski J."/>
            <person name="Ruckert C."/>
        </authorList>
    </citation>
    <scope>NUCLEOTIDE SEQUENCE</scope>
    <source>
        <strain evidence="2">KCTC 23714</strain>
    </source>
</reference>
<dbReference type="GO" id="GO:0016746">
    <property type="term" value="F:acyltransferase activity"/>
    <property type="evidence" value="ECO:0007669"/>
    <property type="project" value="UniProtKB-KW"/>
</dbReference>
<dbReference type="PANTHER" id="PTHR46438:SF11">
    <property type="entry name" value="LIPASE-RELATED"/>
    <property type="match status" value="1"/>
</dbReference>
<dbReference type="SUPFAM" id="SSF53474">
    <property type="entry name" value="alpha/beta-Hydrolases"/>
    <property type="match status" value="1"/>
</dbReference>
<reference evidence="2" key="2">
    <citation type="submission" date="2020-09" db="EMBL/GenBank/DDBJ databases">
        <authorList>
            <person name="Sun Q."/>
            <person name="Kim S."/>
        </authorList>
    </citation>
    <scope>NUCLEOTIDE SEQUENCE</scope>
    <source>
        <strain evidence="2">KCTC 23714</strain>
    </source>
</reference>
<dbReference type="EMBL" id="BMYQ01000001">
    <property type="protein sequence ID" value="GGW22429.1"/>
    <property type="molecule type" value="Genomic_DNA"/>
</dbReference>
<name>A0A918MGM9_9RHOB</name>
<dbReference type="PRINTS" id="PR00111">
    <property type="entry name" value="ABHYDROLASE"/>
</dbReference>
<dbReference type="PANTHER" id="PTHR46438">
    <property type="entry name" value="ALPHA/BETA-HYDROLASES SUPERFAMILY PROTEIN"/>
    <property type="match status" value="1"/>
</dbReference>
<dbReference type="InterPro" id="IPR029058">
    <property type="entry name" value="AB_hydrolase_fold"/>
</dbReference>
<accession>A0A918MGM9</accession>
<keyword evidence="2" id="KW-0808">Transferase</keyword>
<dbReference type="AlphaFoldDB" id="A0A918MGM9"/>
<gene>
    <name evidence="2" type="ORF">GCM10011452_05890</name>
</gene>
<dbReference type="Gene3D" id="3.40.50.1820">
    <property type="entry name" value="alpha/beta hydrolase"/>
    <property type="match status" value="1"/>
</dbReference>
<dbReference type="Proteomes" id="UP000628984">
    <property type="component" value="Unassembled WGS sequence"/>
</dbReference>
<proteinExistence type="predicted"/>
<keyword evidence="2" id="KW-0012">Acyltransferase</keyword>
<keyword evidence="2" id="KW-0378">Hydrolase</keyword>
<protein>
    <submittedName>
        <fullName evidence="2">Hydrolase or acyltransferase (Alpha/beta hydrolase)</fullName>
    </submittedName>
</protein>
<dbReference type="RefSeq" id="WP_229804000.1">
    <property type="nucleotide sequence ID" value="NZ_BMYQ01000001.1"/>
</dbReference>
<evidence type="ECO:0000259" key="1">
    <source>
        <dbReference type="Pfam" id="PF12697"/>
    </source>
</evidence>
<keyword evidence="3" id="KW-1185">Reference proteome</keyword>
<evidence type="ECO:0000313" key="2">
    <source>
        <dbReference type="EMBL" id="GGW22429.1"/>
    </source>
</evidence>
<organism evidence="2 3">
    <name type="scientific">Gemmobacter lanyuensis</name>
    <dbReference type="NCBI Taxonomy" id="1054497"/>
    <lineage>
        <taxon>Bacteria</taxon>
        <taxon>Pseudomonadati</taxon>
        <taxon>Pseudomonadota</taxon>
        <taxon>Alphaproteobacteria</taxon>
        <taxon>Rhodobacterales</taxon>
        <taxon>Paracoccaceae</taxon>
        <taxon>Gemmobacter</taxon>
    </lineage>
</organism>
<sequence length="313" mass="33726">MLETALVLAATAGTAGLTLHRARQREARAEAIYPAMGRLLPVEGRMIHVWQTGEGPDLVLIHGASANMREFAHGLAPRLARRFRVTLMDRPGMGWSDPPETDDPAEQARLLRGAASQLGLRDPLLLGHSYGGAIALAWALQGGTRGLVLLSGVSMPWEAGLGLWYRLTANPALRALLVPLVSAYATRGQVDRSIAGIFAPQAAQPNYTGMSGIALTLRRRVLAINSRQINGLLRHIRAMIRLYPQLTLPIEVLHGDRDSIVPHHVHAEPVTTALPDARLTLLPGVGHMPHQTHPEAVEAAVLRLAARVGLGLD</sequence>
<dbReference type="InterPro" id="IPR000073">
    <property type="entry name" value="AB_hydrolase_1"/>
</dbReference>
<evidence type="ECO:0000313" key="3">
    <source>
        <dbReference type="Proteomes" id="UP000628984"/>
    </source>
</evidence>